<dbReference type="GO" id="GO:0010017">
    <property type="term" value="P:red or far-red light signaling pathway"/>
    <property type="evidence" value="ECO:0000318"/>
    <property type="project" value="GO_Central"/>
</dbReference>
<dbReference type="PANTHER" id="PTHR46807">
    <property type="entry name" value="TRANSCRIPTION FACTOR PIF3"/>
    <property type="match status" value="1"/>
</dbReference>
<dbReference type="InterPro" id="IPR047265">
    <property type="entry name" value="PIF1-like_bHLH"/>
</dbReference>
<dbReference type="GO" id="GO:0000976">
    <property type="term" value="F:transcription cis-regulatory region binding"/>
    <property type="evidence" value="ECO:0000318"/>
    <property type="project" value="GO_Central"/>
</dbReference>
<dbReference type="InterPro" id="IPR036638">
    <property type="entry name" value="HLH_DNA-bd_sf"/>
</dbReference>
<reference evidence="9" key="1">
    <citation type="journal article" date="2010" name="Nat. Biotechnol.">
        <title>Draft genome sequence of the oilseed species Ricinus communis.</title>
        <authorList>
            <person name="Chan A.P."/>
            <person name="Crabtree J."/>
            <person name="Zhao Q."/>
            <person name="Lorenzi H."/>
            <person name="Orvis J."/>
            <person name="Puiu D."/>
            <person name="Melake-Berhan A."/>
            <person name="Jones K.M."/>
            <person name="Redman J."/>
            <person name="Chen G."/>
            <person name="Cahoon E.B."/>
            <person name="Gedil M."/>
            <person name="Stanke M."/>
            <person name="Haas B.J."/>
            <person name="Wortman J.R."/>
            <person name="Fraser-Liggett C.M."/>
            <person name="Ravel J."/>
            <person name="Rabinowicz P.D."/>
        </authorList>
    </citation>
    <scope>NUCLEOTIDE SEQUENCE [LARGE SCALE GENOMIC DNA]</scope>
    <source>
        <strain evidence="9">cv. Hale</strain>
    </source>
</reference>
<evidence type="ECO:0000256" key="1">
    <source>
        <dbReference type="ARBA" id="ARBA00004123"/>
    </source>
</evidence>
<evidence type="ECO:0000256" key="2">
    <source>
        <dbReference type="ARBA" id="ARBA00023015"/>
    </source>
</evidence>
<gene>
    <name evidence="8" type="ORF">RCOM_1343120</name>
</gene>
<dbReference type="eggNOG" id="ENOG502QV9I">
    <property type="taxonomic scope" value="Eukaryota"/>
</dbReference>
<feature type="signal peptide" evidence="6">
    <location>
        <begin position="1"/>
        <end position="16"/>
    </location>
</feature>
<dbReference type="EMBL" id="EQ973790">
    <property type="protein sequence ID" value="EEF47154.1"/>
    <property type="molecule type" value="Genomic_DNA"/>
</dbReference>
<keyword evidence="2" id="KW-0805">Transcription regulation</keyword>
<organism evidence="8 9">
    <name type="scientific">Ricinus communis</name>
    <name type="common">Castor bean</name>
    <dbReference type="NCBI Taxonomy" id="3988"/>
    <lineage>
        <taxon>Eukaryota</taxon>
        <taxon>Viridiplantae</taxon>
        <taxon>Streptophyta</taxon>
        <taxon>Embryophyta</taxon>
        <taxon>Tracheophyta</taxon>
        <taxon>Spermatophyta</taxon>
        <taxon>Magnoliopsida</taxon>
        <taxon>eudicotyledons</taxon>
        <taxon>Gunneridae</taxon>
        <taxon>Pentapetalae</taxon>
        <taxon>rosids</taxon>
        <taxon>fabids</taxon>
        <taxon>Malpighiales</taxon>
        <taxon>Euphorbiaceae</taxon>
        <taxon>Acalyphoideae</taxon>
        <taxon>Acalypheae</taxon>
        <taxon>Ricinus</taxon>
    </lineage>
</organism>
<dbReference type="InterPro" id="IPR011598">
    <property type="entry name" value="bHLH_dom"/>
</dbReference>
<sequence length="584" mass="64258">MFELLLTIAFLCRAASDEFMELVWENGQILTRGRSTSPSCISYSSQNPKPKVNTIGEDIYPRKRPRLGAMNSVLGLSSRQEFAKSERLLQDHHSEFSKFTESSKNSASDKKIIEPRILPVCQGDNSTAGNASVGEIPQLRQASNDQLQNQSSLQQCQVSAFFSRSTMDGSQSPSMGEFPYSNSKQFKSSGPVKYLGLRNFSLFLPGVVPPKANDQHQSATCSAGDPSSSRVQELEINKQKSAAALVDPVTGSENAKKSYKCPDQVATELDQARHITVSAKESLPDEQSEAPISRNDSKSKRIPDPTSSLEANTFRRKPNAEKYIDQLAAATSICSRRASNDLTHSSLKRTNAHLKEMASPSENADEEEEIPKSTSTKKKRIPQVHSLSERKRRDKINKKMRALQALIPNSDKVDKASMLDKAIEYLKTLQLQLQMMSMRGSCYMPPMMIPTALQQIQAPYLSHFSPMMGMRMPMSPSLFSNSAILGLAAGQMQPMAPMTSQTPFVPLVGGSSMQSTSTVTPFCGAAAAMPVKPIGLADPFSNLKEAVQNINSDMTGNVVNSQYEESFQVCEVHYLSIFSFLFDT</sequence>
<evidence type="ECO:0000256" key="3">
    <source>
        <dbReference type="ARBA" id="ARBA00023163"/>
    </source>
</evidence>
<dbReference type="SMR" id="B9RN31"/>
<dbReference type="SMART" id="SM00353">
    <property type="entry name" value="HLH"/>
    <property type="match status" value="1"/>
</dbReference>
<dbReference type="GO" id="GO:0005634">
    <property type="term" value="C:nucleus"/>
    <property type="evidence" value="ECO:0000318"/>
    <property type="project" value="GO_Central"/>
</dbReference>
<dbReference type="GO" id="GO:0003700">
    <property type="term" value="F:DNA-binding transcription factor activity"/>
    <property type="evidence" value="ECO:0000318"/>
    <property type="project" value="GO_Central"/>
</dbReference>
<accession>B9RN31</accession>
<feature type="region of interest" description="Disordered" evidence="5">
    <location>
        <begin position="278"/>
        <end position="317"/>
    </location>
</feature>
<dbReference type="STRING" id="3988.B9RN31"/>
<dbReference type="AlphaFoldDB" id="B9RN31"/>
<protein>
    <recommendedName>
        <fullName evidence="7">BHLH domain-containing protein</fullName>
    </recommendedName>
</protein>
<dbReference type="InterPro" id="IPR044273">
    <property type="entry name" value="PIF3-like"/>
</dbReference>
<feature type="domain" description="BHLH" evidence="7">
    <location>
        <begin position="380"/>
        <end position="429"/>
    </location>
</feature>
<evidence type="ECO:0000313" key="9">
    <source>
        <dbReference type="Proteomes" id="UP000008311"/>
    </source>
</evidence>
<evidence type="ECO:0000259" key="7">
    <source>
        <dbReference type="PROSITE" id="PS50888"/>
    </source>
</evidence>
<comment type="subcellular location">
    <subcellularLocation>
        <location evidence="1">Nucleus</location>
    </subcellularLocation>
</comment>
<dbReference type="PANTHER" id="PTHR46807:SF3">
    <property type="entry name" value="BHLH DOMAIN-CONTAINING PROTEIN"/>
    <property type="match status" value="1"/>
</dbReference>
<dbReference type="Gene3D" id="4.10.280.10">
    <property type="entry name" value="Helix-loop-helix DNA-binding domain"/>
    <property type="match status" value="1"/>
</dbReference>
<keyword evidence="9" id="KW-1185">Reference proteome</keyword>
<dbReference type="PROSITE" id="PS50888">
    <property type="entry name" value="BHLH"/>
    <property type="match status" value="1"/>
</dbReference>
<name>B9RN31_RICCO</name>
<evidence type="ECO:0000313" key="8">
    <source>
        <dbReference type="EMBL" id="EEF47154.1"/>
    </source>
</evidence>
<dbReference type="SUPFAM" id="SSF47459">
    <property type="entry name" value="HLH, helix-loop-helix DNA-binding domain"/>
    <property type="match status" value="1"/>
</dbReference>
<keyword evidence="6" id="KW-0732">Signal</keyword>
<dbReference type="CDD" id="cd11445">
    <property type="entry name" value="bHLH_AtPIF_like"/>
    <property type="match status" value="1"/>
</dbReference>
<dbReference type="Pfam" id="PF00010">
    <property type="entry name" value="HLH"/>
    <property type="match status" value="1"/>
</dbReference>
<dbReference type="Proteomes" id="UP000008311">
    <property type="component" value="Unassembled WGS sequence"/>
</dbReference>
<evidence type="ECO:0000256" key="5">
    <source>
        <dbReference type="SAM" id="MobiDB-lite"/>
    </source>
</evidence>
<feature type="chain" id="PRO_5002888575" description="BHLH domain-containing protein" evidence="6">
    <location>
        <begin position="17"/>
        <end position="584"/>
    </location>
</feature>
<evidence type="ECO:0000256" key="6">
    <source>
        <dbReference type="SAM" id="SignalP"/>
    </source>
</evidence>
<dbReference type="GO" id="GO:0046983">
    <property type="term" value="F:protein dimerization activity"/>
    <property type="evidence" value="ECO:0007669"/>
    <property type="project" value="InterPro"/>
</dbReference>
<proteinExistence type="predicted"/>
<feature type="region of interest" description="Disordered" evidence="5">
    <location>
        <begin position="356"/>
        <end position="392"/>
    </location>
</feature>
<keyword evidence="4" id="KW-0539">Nucleus</keyword>
<dbReference type="InParanoid" id="B9RN31"/>
<keyword evidence="3" id="KW-0804">Transcription</keyword>
<evidence type="ECO:0000256" key="4">
    <source>
        <dbReference type="ARBA" id="ARBA00023242"/>
    </source>
</evidence>